<evidence type="ECO:0000256" key="6">
    <source>
        <dbReference type="ARBA" id="ARBA00022723"/>
    </source>
</evidence>
<dbReference type="GO" id="GO:0061630">
    <property type="term" value="F:ubiquitin protein ligase activity"/>
    <property type="evidence" value="ECO:0007669"/>
    <property type="project" value="UniProtKB-EC"/>
</dbReference>
<dbReference type="GO" id="GO:0006511">
    <property type="term" value="P:ubiquitin-dependent protein catabolic process"/>
    <property type="evidence" value="ECO:0007669"/>
    <property type="project" value="TreeGrafter"/>
</dbReference>
<evidence type="ECO:0000256" key="2">
    <source>
        <dbReference type="ARBA" id="ARBA00004141"/>
    </source>
</evidence>
<feature type="transmembrane region" description="Helical" evidence="14">
    <location>
        <begin position="208"/>
        <end position="226"/>
    </location>
</feature>
<dbReference type="GO" id="GO:0008270">
    <property type="term" value="F:zinc ion binding"/>
    <property type="evidence" value="ECO:0007669"/>
    <property type="project" value="UniProtKB-KW"/>
</dbReference>
<feature type="domain" description="RING-type" evidence="15">
    <location>
        <begin position="286"/>
        <end position="327"/>
    </location>
</feature>
<evidence type="ECO:0000256" key="5">
    <source>
        <dbReference type="ARBA" id="ARBA00022692"/>
    </source>
</evidence>
<keyword evidence="6" id="KW-0479">Metal-binding</keyword>
<keyword evidence="9" id="KW-0862">Zinc</keyword>
<sequence length="337" mass="37557">MEDEQPLNSNGNNINNSMWRHSMLSTTLSLPLTRHSSHSCGDPMEGENCGSSSGSSELYSKPVVFLDVMWNLAFVVVSVVVMLLAIKERPSTPLRVWVSGYAFQCLLHVGILWFHYLTNKNSAAAGGGGDRVTVNELSPSQRYSSIVKKLETINTIVSSIWWMMGFYWIVVGGQSLLQDSPRLYWLTVVFLAFDVFFIIFCIVMACSFFLAIFCLIPIIAIAYAVATRKGACEDDIRSLPKYRYRLASPLRTVNNGEKQDAFGTGLESGSSNSSNELALYPEDSDCCICLCPYVDGVELHTLPCNHHFHCGCISKWLRINATCPLCKFNIRRADTLV</sequence>
<comment type="catalytic activity">
    <reaction evidence="1">
        <text>S-ubiquitinyl-[E2 ubiquitin-conjugating enzyme]-L-cysteine + [acceptor protein]-L-lysine = [E2 ubiquitin-conjugating enzyme]-L-cysteine + N(6)-ubiquitinyl-[acceptor protein]-L-lysine.</text>
        <dbReference type="EC" id="2.3.2.27"/>
    </reaction>
</comment>
<evidence type="ECO:0000256" key="14">
    <source>
        <dbReference type="SAM" id="Phobius"/>
    </source>
</evidence>
<dbReference type="GO" id="GO:0016020">
    <property type="term" value="C:membrane"/>
    <property type="evidence" value="ECO:0007669"/>
    <property type="project" value="UniProtKB-SubCell"/>
</dbReference>
<feature type="transmembrane region" description="Helical" evidence="14">
    <location>
        <begin position="68"/>
        <end position="86"/>
    </location>
</feature>
<feature type="transmembrane region" description="Helical" evidence="14">
    <location>
        <begin position="183"/>
        <end position="202"/>
    </location>
</feature>
<dbReference type="GO" id="GO:0000325">
    <property type="term" value="C:plant-type vacuole"/>
    <property type="evidence" value="ECO:0007669"/>
    <property type="project" value="TreeGrafter"/>
</dbReference>
<feature type="transmembrane region" description="Helical" evidence="14">
    <location>
        <begin position="98"/>
        <end position="116"/>
    </location>
</feature>
<evidence type="ECO:0000256" key="11">
    <source>
        <dbReference type="ARBA" id="ARBA00023136"/>
    </source>
</evidence>
<evidence type="ECO:0000256" key="4">
    <source>
        <dbReference type="ARBA" id="ARBA00022679"/>
    </source>
</evidence>
<keyword evidence="11 14" id="KW-0472">Membrane</keyword>
<accession>A0AA39SVE7</accession>
<comment type="subcellular location">
    <subcellularLocation>
        <location evidence="2">Membrane</location>
        <topology evidence="2">Multi-pass membrane protein</topology>
    </subcellularLocation>
</comment>
<dbReference type="AlphaFoldDB" id="A0AA39SVE7"/>
<protein>
    <recommendedName>
        <fullName evidence="3">RING-type E3 ubiquitin transferase</fullName>
        <ecNumber evidence="3">2.3.2.27</ecNumber>
    </recommendedName>
</protein>
<evidence type="ECO:0000256" key="9">
    <source>
        <dbReference type="ARBA" id="ARBA00022833"/>
    </source>
</evidence>
<dbReference type="Pfam" id="PF13639">
    <property type="entry name" value="zf-RING_2"/>
    <property type="match status" value="1"/>
</dbReference>
<evidence type="ECO:0000259" key="15">
    <source>
        <dbReference type="PROSITE" id="PS50089"/>
    </source>
</evidence>
<evidence type="ECO:0000313" key="16">
    <source>
        <dbReference type="EMBL" id="KAK0597980.1"/>
    </source>
</evidence>
<gene>
    <name evidence="16" type="ORF">LWI29_030476</name>
</gene>
<dbReference type="EMBL" id="JAUESC010000004">
    <property type="protein sequence ID" value="KAK0597980.1"/>
    <property type="molecule type" value="Genomic_DNA"/>
</dbReference>
<evidence type="ECO:0000256" key="1">
    <source>
        <dbReference type="ARBA" id="ARBA00000900"/>
    </source>
</evidence>
<keyword evidence="10 14" id="KW-1133">Transmembrane helix</keyword>
<name>A0AA39SVE7_ACESA</name>
<dbReference type="Gene3D" id="3.30.40.10">
    <property type="entry name" value="Zinc/RING finger domain, C3HC4 (zinc finger)"/>
    <property type="match status" value="1"/>
</dbReference>
<keyword evidence="5 14" id="KW-0812">Transmembrane</keyword>
<dbReference type="Proteomes" id="UP001168877">
    <property type="component" value="Unassembled WGS sequence"/>
</dbReference>
<evidence type="ECO:0000256" key="12">
    <source>
        <dbReference type="PROSITE-ProRule" id="PRU00175"/>
    </source>
</evidence>
<evidence type="ECO:0000256" key="8">
    <source>
        <dbReference type="ARBA" id="ARBA00022786"/>
    </source>
</evidence>
<dbReference type="SMART" id="SM00184">
    <property type="entry name" value="RING"/>
    <property type="match status" value="1"/>
</dbReference>
<reference evidence="16" key="1">
    <citation type="journal article" date="2022" name="Plant J.">
        <title>Strategies of tolerance reflected in two North American maple genomes.</title>
        <authorList>
            <person name="McEvoy S.L."/>
            <person name="Sezen U.U."/>
            <person name="Trouern-Trend A."/>
            <person name="McMahon S.M."/>
            <person name="Schaberg P.G."/>
            <person name="Yang J."/>
            <person name="Wegrzyn J.L."/>
            <person name="Swenson N.G."/>
        </authorList>
    </citation>
    <scope>NUCLEOTIDE SEQUENCE</scope>
    <source>
        <strain evidence="16">NS2018</strain>
    </source>
</reference>
<proteinExistence type="predicted"/>
<dbReference type="PANTHER" id="PTHR45977:SF19">
    <property type="entry name" value="RING-TYPE DOMAIN-CONTAINING PROTEIN"/>
    <property type="match status" value="1"/>
</dbReference>
<organism evidence="16 17">
    <name type="scientific">Acer saccharum</name>
    <name type="common">Sugar maple</name>
    <dbReference type="NCBI Taxonomy" id="4024"/>
    <lineage>
        <taxon>Eukaryota</taxon>
        <taxon>Viridiplantae</taxon>
        <taxon>Streptophyta</taxon>
        <taxon>Embryophyta</taxon>
        <taxon>Tracheophyta</taxon>
        <taxon>Spermatophyta</taxon>
        <taxon>Magnoliopsida</taxon>
        <taxon>eudicotyledons</taxon>
        <taxon>Gunneridae</taxon>
        <taxon>Pentapetalae</taxon>
        <taxon>rosids</taxon>
        <taxon>malvids</taxon>
        <taxon>Sapindales</taxon>
        <taxon>Sapindaceae</taxon>
        <taxon>Hippocastanoideae</taxon>
        <taxon>Acereae</taxon>
        <taxon>Acer</taxon>
    </lineage>
</organism>
<keyword evidence="17" id="KW-1185">Reference proteome</keyword>
<evidence type="ECO:0000256" key="13">
    <source>
        <dbReference type="SAM" id="MobiDB-lite"/>
    </source>
</evidence>
<dbReference type="InterPro" id="IPR001841">
    <property type="entry name" value="Znf_RING"/>
</dbReference>
<dbReference type="GO" id="GO:0016567">
    <property type="term" value="P:protein ubiquitination"/>
    <property type="evidence" value="ECO:0007669"/>
    <property type="project" value="TreeGrafter"/>
</dbReference>
<feature type="transmembrane region" description="Helical" evidence="14">
    <location>
        <begin position="152"/>
        <end position="171"/>
    </location>
</feature>
<evidence type="ECO:0000256" key="7">
    <source>
        <dbReference type="ARBA" id="ARBA00022771"/>
    </source>
</evidence>
<evidence type="ECO:0000256" key="3">
    <source>
        <dbReference type="ARBA" id="ARBA00012483"/>
    </source>
</evidence>
<dbReference type="InterPro" id="IPR013083">
    <property type="entry name" value="Znf_RING/FYVE/PHD"/>
</dbReference>
<dbReference type="PANTHER" id="PTHR45977">
    <property type="entry name" value="TARGET OF ERK KINASE MPK-1"/>
    <property type="match status" value="1"/>
</dbReference>
<evidence type="ECO:0000256" key="10">
    <source>
        <dbReference type="ARBA" id="ARBA00022989"/>
    </source>
</evidence>
<keyword evidence="4" id="KW-0808">Transferase</keyword>
<feature type="region of interest" description="Disordered" evidence="13">
    <location>
        <begin position="35"/>
        <end position="55"/>
    </location>
</feature>
<keyword evidence="7 12" id="KW-0863">Zinc-finger</keyword>
<dbReference type="SUPFAM" id="SSF57850">
    <property type="entry name" value="RING/U-box"/>
    <property type="match status" value="1"/>
</dbReference>
<dbReference type="EC" id="2.3.2.27" evidence="3"/>
<dbReference type="PROSITE" id="PS50089">
    <property type="entry name" value="ZF_RING_2"/>
    <property type="match status" value="1"/>
</dbReference>
<evidence type="ECO:0000313" key="17">
    <source>
        <dbReference type="Proteomes" id="UP001168877"/>
    </source>
</evidence>
<keyword evidence="8" id="KW-0833">Ubl conjugation pathway</keyword>
<reference evidence="16" key="2">
    <citation type="submission" date="2023-06" db="EMBL/GenBank/DDBJ databases">
        <authorList>
            <person name="Swenson N.G."/>
            <person name="Wegrzyn J.L."/>
            <person name="Mcevoy S.L."/>
        </authorList>
    </citation>
    <scope>NUCLEOTIDE SEQUENCE</scope>
    <source>
        <strain evidence="16">NS2018</strain>
        <tissue evidence="16">Leaf</tissue>
    </source>
</reference>
<comment type="caution">
    <text evidence="16">The sequence shown here is derived from an EMBL/GenBank/DDBJ whole genome shotgun (WGS) entry which is preliminary data.</text>
</comment>